<gene>
    <name evidence="2" type="ORF">LTRI10_LOCUS22512</name>
</gene>
<keyword evidence="3" id="KW-1185">Reference proteome</keyword>
<reference evidence="2 3" key="1">
    <citation type="submission" date="2024-04" db="EMBL/GenBank/DDBJ databases">
        <authorList>
            <person name="Fracassetti M."/>
        </authorList>
    </citation>
    <scope>NUCLEOTIDE SEQUENCE [LARGE SCALE GENOMIC DNA]</scope>
</reference>
<accession>A0AAV2E5F7</accession>
<name>A0AAV2E5F7_9ROSI</name>
<protein>
    <submittedName>
        <fullName evidence="2">Uncharacterized protein</fullName>
    </submittedName>
</protein>
<dbReference type="AlphaFoldDB" id="A0AAV2E5F7"/>
<evidence type="ECO:0000313" key="3">
    <source>
        <dbReference type="Proteomes" id="UP001497516"/>
    </source>
</evidence>
<evidence type="ECO:0000313" key="2">
    <source>
        <dbReference type="EMBL" id="CAL1381109.1"/>
    </source>
</evidence>
<sequence>MEDLTDTKVLRADADKLKKEIARLDRRLDGAVQGGKGASSGGDGPGQNHDSATNREHEGEPSGILVSGLARDEDDPCER</sequence>
<dbReference type="EMBL" id="OZ034817">
    <property type="protein sequence ID" value="CAL1381109.1"/>
    <property type="molecule type" value="Genomic_DNA"/>
</dbReference>
<feature type="compositionally biased region" description="Gly residues" evidence="1">
    <location>
        <begin position="32"/>
        <end position="45"/>
    </location>
</feature>
<evidence type="ECO:0000256" key="1">
    <source>
        <dbReference type="SAM" id="MobiDB-lite"/>
    </source>
</evidence>
<dbReference type="Proteomes" id="UP001497516">
    <property type="component" value="Chromosome 4"/>
</dbReference>
<proteinExistence type="predicted"/>
<organism evidence="2 3">
    <name type="scientific">Linum trigynum</name>
    <dbReference type="NCBI Taxonomy" id="586398"/>
    <lineage>
        <taxon>Eukaryota</taxon>
        <taxon>Viridiplantae</taxon>
        <taxon>Streptophyta</taxon>
        <taxon>Embryophyta</taxon>
        <taxon>Tracheophyta</taxon>
        <taxon>Spermatophyta</taxon>
        <taxon>Magnoliopsida</taxon>
        <taxon>eudicotyledons</taxon>
        <taxon>Gunneridae</taxon>
        <taxon>Pentapetalae</taxon>
        <taxon>rosids</taxon>
        <taxon>fabids</taxon>
        <taxon>Malpighiales</taxon>
        <taxon>Linaceae</taxon>
        <taxon>Linum</taxon>
    </lineage>
</organism>
<feature type="region of interest" description="Disordered" evidence="1">
    <location>
        <begin position="28"/>
        <end position="79"/>
    </location>
</feature>